<dbReference type="AlphaFoldDB" id="A0A8S4QHT5"/>
<comment type="caution">
    <text evidence="1">Lacks conserved residue(s) required for the propagation of feature annotation.</text>
</comment>
<keyword evidence="4" id="KW-1185">Reference proteome</keyword>
<accession>A0A8S4QHT5</accession>
<proteinExistence type="predicted"/>
<dbReference type="InterPro" id="IPR013320">
    <property type="entry name" value="ConA-like_dom_sf"/>
</dbReference>
<dbReference type="EMBL" id="CAKXAJ010008511">
    <property type="protein sequence ID" value="CAH2210876.1"/>
    <property type="molecule type" value="Genomic_DNA"/>
</dbReference>
<evidence type="ECO:0000259" key="2">
    <source>
        <dbReference type="PROSITE" id="PS50025"/>
    </source>
</evidence>
<evidence type="ECO:0000256" key="1">
    <source>
        <dbReference type="PROSITE-ProRule" id="PRU00122"/>
    </source>
</evidence>
<sequence length="102" mass="11350">MASYTVEAGAVKFGDATGSYATLRIGREARDKGAKAELAFTLQLRTFASEGLMMLLPGSKLKPKHYTALLIREGRLRLVVRGRRRREITLAATRMDDGLWHS</sequence>
<dbReference type="Proteomes" id="UP000838756">
    <property type="component" value="Unassembled WGS sequence"/>
</dbReference>
<dbReference type="Pfam" id="PF02210">
    <property type="entry name" value="Laminin_G_2"/>
    <property type="match status" value="1"/>
</dbReference>
<feature type="domain" description="Laminin G" evidence="2">
    <location>
        <begin position="10"/>
        <end position="102"/>
    </location>
</feature>
<protein>
    <submittedName>
        <fullName evidence="3">Jg18837 protein</fullName>
    </submittedName>
</protein>
<dbReference type="SUPFAM" id="SSF49899">
    <property type="entry name" value="Concanavalin A-like lectins/glucanases"/>
    <property type="match status" value="1"/>
</dbReference>
<dbReference type="Gene3D" id="2.60.120.200">
    <property type="match status" value="1"/>
</dbReference>
<comment type="caution">
    <text evidence="3">The sequence shown here is derived from an EMBL/GenBank/DDBJ whole genome shotgun (WGS) entry which is preliminary data.</text>
</comment>
<feature type="non-terminal residue" evidence="3">
    <location>
        <position position="102"/>
    </location>
</feature>
<dbReference type="OrthoDB" id="8545473at2759"/>
<dbReference type="InterPro" id="IPR001791">
    <property type="entry name" value="Laminin_G"/>
</dbReference>
<organism evidence="3 4">
    <name type="scientific">Pararge aegeria aegeria</name>
    <dbReference type="NCBI Taxonomy" id="348720"/>
    <lineage>
        <taxon>Eukaryota</taxon>
        <taxon>Metazoa</taxon>
        <taxon>Ecdysozoa</taxon>
        <taxon>Arthropoda</taxon>
        <taxon>Hexapoda</taxon>
        <taxon>Insecta</taxon>
        <taxon>Pterygota</taxon>
        <taxon>Neoptera</taxon>
        <taxon>Endopterygota</taxon>
        <taxon>Lepidoptera</taxon>
        <taxon>Glossata</taxon>
        <taxon>Ditrysia</taxon>
        <taxon>Papilionoidea</taxon>
        <taxon>Nymphalidae</taxon>
        <taxon>Satyrinae</taxon>
        <taxon>Satyrini</taxon>
        <taxon>Parargina</taxon>
        <taxon>Pararge</taxon>
    </lineage>
</organism>
<reference evidence="3" key="1">
    <citation type="submission" date="2022-03" db="EMBL/GenBank/DDBJ databases">
        <authorList>
            <person name="Lindestad O."/>
        </authorList>
    </citation>
    <scope>NUCLEOTIDE SEQUENCE</scope>
</reference>
<name>A0A8S4QHT5_9NEOP</name>
<gene>
    <name evidence="3" type="primary">jg18837</name>
    <name evidence="3" type="ORF">PAEG_LOCUS2734</name>
</gene>
<evidence type="ECO:0000313" key="4">
    <source>
        <dbReference type="Proteomes" id="UP000838756"/>
    </source>
</evidence>
<dbReference type="PROSITE" id="PS50025">
    <property type="entry name" value="LAM_G_DOMAIN"/>
    <property type="match status" value="1"/>
</dbReference>
<evidence type="ECO:0000313" key="3">
    <source>
        <dbReference type="EMBL" id="CAH2210876.1"/>
    </source>
</evidence>